<reference evidence="1" key="1">
    <citation type="submission" date="2021-03" db="EMBL/GenBank/DDBJ databases">
        <title>Draft genome sequence of rust myrtle Austropuccinia psidii MF-1, a brazilian biotype.</title>
        <authorList>
            <person name="Quecine M.C."/>
            <person name="Pachon D.M.R."/>
            <person name="Bonatelli M.L."/>
            <person name="Correr F.H."/>
            <person name="Franceschini L.M."/>
            <person name="Leite T.F."/>
            <person name="Margarido G.R.A."/>
            <person name="Almeida C.A."/>
            <person name="Ferrarezi J.A."/>
            <person name="Labate C.A."/>
        </authorList>
    </citation>
    <scope>NUCLEOTIDE SEQUENCE</scope>
    <source>
        <strain evidence="1">MF-1</strain>
    </source>
</reference>
<accession>A0A9Q3CY14</accession>
<dbReference type="Proteomes" id="UP000765509">
    <property type="component" value="Unassembled WGS sequence"/>
</dbReference>
<comment type="caution">
    <text evidence="1">The sequence shown here is derived from an EMBL/GenBank/DDBJ whole genome shotgun (WGS) entry which is preliminary data.</text>
</comment>
<keyword evidence="2" id="KW-1185">Reference proteome</keyword>
<protein>
    <submittedName>
        <fullName evidence="1">Uncharacterized protein</fullName>
    </submittedName>
</protein>
<evidence type="ECO:0000313" key="2">
    <source>
        <dbReference type="Proteomes" id="UP000765509"/>
    </source>
</evidence>
<name>A0A9Q3CY14_9BASI</name>
<dbReference type="OrthoDB" id="2506849at2759"/>
<gene>
    <name evidence="1" type="ORF">O181_033064</name>
</gene>
<evidence type="ECO:0000313" key="1">
    <source>
        <dbReference type="EMBL" id="MBW0493349.1"/>
    </source>
</evidence>
<sequence length="405" mass="45926">MTAVQLYYALKKSHKCFLGIYERIVKIKSVTQPNCQKCFALWVKHNIAAGLQKNLKLDFSSRNGLRRTLGQLKLPENELLGKYMLPKYLLYKWKTYRDREIIKPSQSEASPVLLSSLLTWNLNGLGTKRPWPEQLVVQNQCGIIAVQEHLLSPLQYPPALKTFSHTTNPEGEVFKGKPSSDHLPVLSNLQQHAYLTSPPSIKWNNKLLQGHGDELSPSNRWNFLQVDEINSQDELDHSANKYIEILNNVGDCLGIRGESKDSSPRYFDKASLRARMQERGAKRKLEKALQLKQNPQDNEAKEFHQAIQHPQGKYRQSQIPTPCFNEKGNLLVDQEEILEEKASNSPRLAGNLTGIYKNQGHWGIYRATNSSMGPLRIEGVNTALKQARKPVSCPILSVLDSLLAI</sequence>
<organism evidence="1 2">
    <name type="scientific">Austropuccinia psidii MF-1</name>
    <dbReference type="NCBI Taxonomy" id="1389203"/>
    <lineage>
        <taxon>Eukaryota</taxon>
        <taxon>Fungi</taxon>
        <taxon>Dikarya</taxon>
        <taxon>Basidiomycota</taxon>
        <taxon>Pucciniomycotina</taxon>
        <taxon>Pucciniomycetes</taxon>
        <taxon>Pucciniales</taxon>
        <taxon>Sphaerophragmiaceae</taxon>
        <taxon>Austropuccinia</taxon>
    </lineage>
</organism>
<dbReference type="SUPFAM" id="SSF56219">
    <property type="entry name" value="DNase I-like"/>
    <property type="match status" value="1"/>
</dbReference>
<proteinExistence type="predicted"/>
<dbReference type="InterPro" id="IPR036691">
    <property type="entry name" value="Endo/exonu/phosph_ase_sf"/>
</dbReference>
<dbReference type="AlphaFoldDB" id="A0A9Q3CY14"/>
<dbReference type="EMBL" id="AVOT02012030">
    <property type="protein sequence ID" value="MBW0493349.1"/>
    <property type="molecule type" value="Genomic_DNA"/>
</dbReference>